<name>A0A451CWM1_9GAMM</name>
<dbReference type="SUPFAM" id="SSF53927">
    <property type="entry name" value="Cytidine deaminase-like"/>
    <property type="match status" value="1"/>
</dbReference>
<dbReference type="PANTHER" id="PTHR11079">
    <property type="entry name" value="CYTOSINE DEAMINASE FAMILY MEMBER"/>
    <property type="match status" value="1"/>
</dbReference>
<dbReference type="InterPro" id="IPR058535">
    <property type="entry name" value="MafB19-deam"/>
</dbReference>
<dbReference type="PANTHER" id="PTHR11079:SF202">
    <property type="entry name" value="TRNA-SPECIFIC ADENOSINE DEAMINASE"/>
    <property type="match status" value="1"/>
</dbReference>
<dbReference type="EC" id="3.5.4.33" evidence="8"/>
<dbReference type="AlphaFoldDB" id="A0A451CWM1"/>
<feature type="binding site" evidence="8">
    <location>
        <position position="86"/>
    </location>
    <ligand>
        <name>Zn(2+)</name>
        <dbReference type="ChEBI" id="CHEBI:29105"/>
        <note>catalytic</note>
    </ligand>
</feature>
<evidence type="ECO:0000256" key="3">
    <source>
        <dbReference type="ARBA" id="ARBA00022694"/>
    </source>
</evidence>
<dbReference type="InterPro" id="IPR002125">
    <property type="entry name" value="CMP_dCMP_dom"/>
</dbReference>
<evidence type="ECO:0000256" key="6">
    <source>
        <dbReference type="ARBA" id="ARBA00022833"/>
    </source>
</evidence>
<protein>
    <recommendedName>
        <fullName evidence="8">tRNA-specific adenosine deaminase</fullName>
        <ecNumber evidence="8">3.5.4.33</ecNumber>
    </recommendedName>
</protein>
<evidence type="ECO:0000313" key="11">
    <source>
        <dbReference type="Proteomes" id="UP000294466"/>
    </source>
</evidence>
<evidence type="ECO:0000256" key="7">
    <source>
        <dbReference type="ARBA" id="ARBA00048045"/>
    </source>
</evidence>
<accession>A0A451CWM1</accession>
<feature type="active site" description="Proton donor" evidence="8">
    <location>
        <position position="58"/>
    </location>
</feature>
<dbReference type="PROSITE" id="PS00903">
    <property type="entry name" value="CYT_DCMP_DEAMINASES_1"/>
    <property type="match status" value="1"/>
</dbReference>
<dbReference type="HAMAP" id="MF_00972">
    <property type="entry name" value="tRNA_aden_deaminase"/>
    <property type="match status" value="1"/>
</dbReference>
<dbReference type="InterPro" id="IPR028883">
    <property type="entry name" value="tRNA_aden_deaminase"/>
</dbReference>
<dbReference type="InterPro" id="IPR016193">
    <property type="entry name" value="Cytidine_deaminase-like"/>
</dbReference>
<comment type="function">
    <text evidence="8">Catalyzes the deamination of adenosine to inosine at the wobble position 34 of tRNA(Arg2).</text>
</comment>
<dbReference type="CDD" id="cd01285">
    <property type="entry name" value="nucleoside_deaminase"/>
    <property type="match status" value="1"/>
</dbReference>
<dbReference type="Proteomes" id="UP000294466">
    <property type="component" value="Chromosome"/>
</dbReference>
<dbReference type="NCBIfam" id="NF008113">
    <property type="entry name" value="PRK10860.1"/>
    <property type="match status" value="1"/>
</dbReference>
<dbReference type="GO" id="GO:0052717">
    <property type="term" value="F:tRNA-specific adenosine-34 deaminase activity"/>
    <property type="evidence" value="ECO:0007669"/>
    <property type="project" value="UniProtKB-UniRule"/>
</dbReference>
<comment type="catalytic activity">
    <reaction evidence="7 8">
        <text>adenosine(34) in tRNA + H2O + H(+) = inosine(34) in tRNA + NH4(+)</text>
        <dbReference type="Rhea" id="RHEA:43168"/>
        <dbReference type="Rhea" id="RHEA-COMP:10373"/>
        <dbReference type="Rhea" id="RHEA-COMP:10374"/>
        <dbReference type="ChEBI" id="CHEBI:15377"/>
        <dbReference type="ChEBI" id="CHEBI:15378"/>
        <dbReference type="ChEBI" id="CHEBI:28938"/>
        <dbReference type="ChEBI" id="CHEBI:74411"/>
        <dbReference type="ChEBI" id="CHEBI:82852"/>
        <dbReference type="EC" id="3.5.4.33"/>
    </reaction>
</comment>
<proteinExistence type="inferred from homology"/>
<dbReference type="Pfam" id="PF14437">
    <property type="entry name" value="MafB19-deam"/>
    <property type="match status" value="1"/>
</dbReference>
<evidence type="ECO:0000256" key="8">
    <source>
        <dbReference type="HAMAP-Rule" id="MF_00972"/>
    </source>
</evidence>
<dbReference type="GO" id="GO:0002100">
    <property type="term" value="P:tRNA wobble adenosine to inosine editing"/>
    <property type="evidence" value="ECO:0007669"/>
    <property type="project" value="UniProtKB-UniRule"/>
</dbReference>
<feature type="binding site" evidence="8">
    <location>
        <position position="56"/>
    </location>
    <ligand>
        <name>Zn(2+)</name>
        <dbReference type="ChEBI" id="CHEBI:29105"/>
        <note>catalytic</note>
    </ligand>
</feature>
<dbReference type="Gene3D" id="3.40.140.10">
    <property type="entry name" value="Cytidine Deaminase, domain 2"/>
    <property type="match status" value="1"/>
</dbReference>
<comment type="subunit">
    <text evidence="2 8">Homodimer.</text>
</comment>
<evidence type="ECO:0000256" key="4">
    <source>
        <dbReference type="ARBA" id="ARBA00022723"/>
    </source>
</evidence>
<dbReference type="InterPro" id="IPR016192">
    <property type="entry name" value="APOBEC/CMP_deaminase_Zn-bd"/>
</dbReference>
<feature type="binding site" evidence="8">
    <location>
        <position position="89"/>
    </location>
    <ligand>
        <name>Zn(2+)</name>
        <dbReference type="ChEBI" id="CHEBI:29105"/>
        <note>catalytic</note>
    </ligand>
</feature>
<keyword evidence="3 8" id="KW-0819">tRNA processing</keyword>
<keyword evidence="6 8" id="KW-0862">Zinc</keyword>
<evidence type="ECO:0000259" key="9">
    <source>
        <dbReference type="PROSITE" id="PS51747"/>
    </source>
</evidence>
<evidence type="ECO:0000256" key="2">
    <source>
        <dbReference type="ARBA" id="ARBA00011738"/>
    </source>
</evidence>
<dbReference type="EMBL" id="LR217692">
    <property type="protein sequence ID" value="VFP77739.1"/>
    <property type="molecule type" value="Genomic_DNA"/>
</dbReference>
<reference evidence="10 11" key="1">
    <citation type="submission" date="2019-02" db="EMBL/GenBank/DDBJ databases">
        <authorList>
            <person name="Manzano-Marin A."/>
            <person name="Manzano-Marin A."/>
        </authorList>
    </citation>
    <scope>NUCLEOTIDE SEQUENCE [LARGE SCALE GENOMIC DNA]</scope>
    <source>
        <strain evidence="10 11">BuCisplendens/pseudotsugae</strain>
    </source>
</reference>
<feature type="domain" description="CMP/dCMP-type deaminase" evidence="9">
    <location>
        <begin position="5"/>
        <end position="118"/>
    </location>
</feature>
<comment type="cofactor">
    <cofactor evidence="8">
        <name>Zn(2+)</name>
        <dbReference type="ChEBI" id="CHEBI:29105"/>
    </cofactor>
    <text evidence="8">Binds 1 zinc ion per subunit.</text>
</comment>
<sequence length="153" mass="17776">MNKINIDNYWMKKALRQAYRAKKAGEIPIGSVLVKDNNLVSSSRNSCVSLYDVSAHAEILVIRRGGNKLRNYRLYNTVLYVTHEPCLMCSSAIVSSRIRKVVYGSYSFKKYNFSFFMDLLYIHNVKHHVQEIKSGILLNECSNLLKDFFKKKR</sequence>
<dbReference type="RefSeq" id="WP_154060776.1">
    <property type="nucleotide sequence ID" value="NZ_LR217692.1"/>
</dbReference>
<comment type="similarity">
    <text evidence="1">Belongs to the cytidine and deoxycytidylate deaminase family. ADAT2 subfamily.</text>
</comment>
<dbReference type="GO" id="GO:0008270">
    <property type="term" value="F:zinc ion binding"/>
    <property type="evidence" value="ECO:0007669"/>
    <property type="project" value="UniProtKB-UniRule"/>
</dbReference>
<evidence type="ECO:0000256" key="5">
    <source>
        <dbReference type="ARBA" id="ARBA00022801"/>
    </source>
</evidence>
<evidence type="ECO:0000256" key="1">
    <source>
        <dbReference type="ARBA" id="ARBA00010669"/>
    </source>
</evidence>
<keyword evidence="4 8" id="KW-0479">Metal-binding</keyword>
<dbReference type="PROSITE" id="PS51747">
    <property type="entry name" value="CYT_DCMP_DEAMINASES_2"/>
    <property type="match status" value="1"/>
</dbReference>
<gene>
    <name evidence="8 10" type="primary">tadA</name>
    <name evidence="10" type="ORF">BUCISPPS3390_167</name>
</gene>
<keyword evidence="5 8" id="KW-0378">Hydrolase</keyword>
<organism evidence="10 11">
    <name type="scientific">Buchnera aphidicola</name>
    <name type="common">Cinara cf. splendens/pseudotsugae 3390</name>
    <dbReference type="NCBI Taxonomy" id="2518980"/>
    <lineage>
        <taxon>Bacteria</taxon>
        <taxon>Pseudomonadati</taxon>
        <taxon>Pseudomonadota</taxon>
        <taxon>Gammaproteobacteria</taxon>
        <taxon>Enterobacterales</taxon>
        <taxon>Erwiniaceae</taxon>
        <taxon>Buchnera</taxon>
    </lineage>
</organism>
<evidence type="ECO:0000313" key="10">
    <source>
        <dbReference type="EMBL" id="VFP77739.1"/>
    </source>
</evidence>
<dbReference type="OrthoDB" id="9802676at2"/>